<dbReference type="KEGG" id="mhf:MHF_1425"/>
<sequence length="196" mass="21945">MKSLTLGLSGAAAAGTGATGYYMYQRSSVETIQDKLSSLKLISSVSTNKEEVDKQWKEEFTIDKDAIKRVITNIKDDSKGGEALSKWCQDNLTKPVSEPLLTNVKKWCFIGTVESKAKRNKTFIELGSTQEWEDIWNKHTDTGKRGKAGLTGTKDSNAKDKDLKAIQDFCSENRKKDFLAKEKATVYDEVVDWCTK</sequence>
<dbReference type="STRING" id="859194.MHF_1425"/>
<gene>
    <name evidence="1" type="ordered locus">MHF_1425</name>
</gene>
<reference key="2">
    <citation type="submission" date="2011-05" db="EMBL/GenBank/DDBJ databases">
        <title>The Genome of Mycoplasma haemofelis Strain Ohio2, a pathogenic hemoplasma of the cat.</title>
        <authorList>
            <person name="Santos A.P."/>
            <person name="Guimaraes A.M.S."/>
            <person name="SanMiguel P.J."/>
            <person name="Martin S.W."/>
            <person name="Messick J.B."/>
        </authorList>
    </citation>
    <scope>NUCLEOTIDE SEQUENCE</scope>
    <source>
        <strain>Ohio2</strain>
    </source>
</reference>
<dbReference type="BioCyc" id="MHAE859194:G1GR7-1420-MONOMER"/>
<organism evidence="1 2">
    <name type="scientific">Mycoplasma haemofelis (strain Ohio2)</name>
    <dbReference type="NCBI Taxonomy" id="859194"/>
    <lineage>
        <taxon>Bacteria</taxon>
        <taxon>Bacillati</taxon>
        <taxon>Mycoplasmatota</taxon>
        <taxon>Mollicutes</taxon>
        <taxon>Mycoplasmataceae</taxon>
        <taxon>Mycoplasma</taxon>
    </lineage>
</organism>
<name>F6FGM1_MYCHI</name>
<accession>F6FGM1</accession>
<dbReference type="EMBL" id="CP002808">
    <property type="protein sequence ID" value="AEG73659.1"/>
    <property type="molecule type" value="Genomic_DNA"/>
</dbReference>
<evidence type="ECO:0000313" key="1">
    <source>
        <dbReference type="EMBL" id="AEG73659.1"/>
    </source>
</evidence>
<proteinExistence type="predicted"/>
<protein>
    <submittedName>
        <fullName evidence="1">Uncharacterized protein</fullName>
    </submittedName>
</protein>
<dbReference type="HOGENOM" id="CLU_113690_0_0_14"/>
<evidence type="ECO:0000313" key="2">
    <source>
        <dbReference type="Proteomes" id="UP000007952"/>
    </source>
</evidence>
<reference evidence="1 2" key="1">
    <citation type="journal article" date="2011" name="J. Bacteriol.">
        <title>Complete genome sequences of two hemotropic Mycoplasmas, Mycoplasma haemofelis strain Ohio2 and Mycoplasma suis strain Illinois.</title>
        <authorList>
            <person name="Messick J.B."/>
            <person name="Santos A.P."/>
            <person name="Guimaraes A.M."/>
        </authorList>
    </citation>
    <scope>NUCLEOTIDE SEQUENCE [LARGE SCALE GENOMIC DNA]</scope>
    <source>
        <strain evidence="1 2">Ohio2</strain>
    </source>
</reference>
<dbReference type="Proteomes" id="UP000007952">
    <property type="component" value="Chromosome"/>
</dbReference>
<dbReference type="AlphaFoldDB" id="F6FGM1"/>